<feature type="domain" description="Glycoside hydrolase family 9" evidence="9">
    <location>
        <begin position="1"/>
        <end position="55"/>
    </location>
</feature>
<name>A0ABS8RQ86_DATST</name>
<sequence>MAFTVTTLAWAAASYHSQLQAAGELENVHSAIKWGTDYFLKACSKRNRLYVQLGAVPRYIYPLHSLLEMNKLALDHLAFTANEVNNFIGAHKENIGRLDVAVNDSAAVNATEP</sequence>
<dbReference type="PANTHER" id="PTHR22298">
    <property type="entry name" value="ENDO-1,4-BETA-GLUCANASE"/>
    <property type="match status" value="1"/>
</dbReference>
<evidence type="ECO:0000256" key="2">
    <source>
        <dbReference type="ARBA" id="ARBA00007072"/>
    </source>
</evidence>
<comment type="catalytic activity">
    <reaction evidence="1">
        <text>Endohydrolysis of (1-&gt;4)-beta-D-glucosidic linkages in cellulose, lichenin and cereal beta-D-glucans.</text>
        <dbReference type="EC" id="3.2.1.4"/>
    </reaction>
</comment>
<keyword evidence="7" id="KW-0326">Glycosidase</keyword>
<evidence type="ECO:0000256" key="3">
    <source>
        <dbReference type="ARBA" id="ARBA00012601"/>
    </source>
</evidence>
<keyword evidence="6" id="KW-0119">Carbohydrate metabolism</keyword>
<dbReference type="Gene3D" id="1.50.10.10">
    <property type="match status" value="1"/>
</dbReference>
<comment type="caution">
    <text evidence="10">The sequence shown here is derived from an EMBL/GenBank/DDBJ whole genome shotgun (WGS) entry which is preliminary data.</text>
</comment>
<evidence type="ECO:0000256" key="6">
    <source>
        <dbReference type="ARBA" id="ARBA00023277"/>
    </source>
</evidence>
<dbReference type="EMBL" id="JACEIK010000079">
    <property type="protein sequence ID" value="MCD7448977.1"/>
    <property type="molecule type" value="Genomic_DNA"/>
</dbReference>
<evidence type="ECO:0000313" key="11">
    <source>
        <dbReference type="Proteomes" id="UP000823775"/>
    </source>
</evidence>
<evidence type="ECO:0000313" key="10">
    <source>
        <dbReference type="EMBL" id="MCD7448977.1"/>
    </source>
</evidence>
<organism evidence="10 11">
    <name type="scientific">Datura stramonium</name>
    <name type="common">Jimsonweed</name>
    <name type="synonym">Common thornapple</name>
    <dbReference type="NCBI Taxonomy" id="4076"/>
    <lineage>
        <taxon>Eukaryota</taxon>
        <taxon>Viridiplantae</taxon>
        <taxon>Streptophyta</taxon>
        <taxon>Embryophyta</taxon>
        <taxon>Tracheophyta</taxon>
        <taxon>Spermatophyta</taxon>
        <taxon>Magnoliopsida</taxon>
        <taxon>eudicotyledons</taxon>
        <taxon>Gunneridae</taxon>
        <taxon>Pentapetalae</taxon>
        <taxon>asterids</taxon>
        <taxon>lamiids</taxon>
        <taxon>Solanales</taxon>
        <taxon>Solanaceae</taxon>
        <taxon>Solanoideae</taxon>
        <taxon>Datureae</taxon>
        <taxon>Datura</taxon>
    </lineage>
</organism>
<evidence type="ECO:0000256" key="7">
    <source>
        <dbReference type="ARBA" id="ARBA00023295"/>
    </source>
</evidence>
<comment type="similarity">
    <text evidence="2">Belongs to the glycosyl hydrolase 9 (cellulase E) family.</text>
</comment>
<reference evidence="10 11" key="1">
    <citation type="journal article" date="2021" name="BMC Genomics">
        <title>Datura genome reveals duplications of psychoactive alkaloid biosynthetic genes and high mutation rate following tissue culture.</title>
        <authorList>
            <person name="Rajewski A."/>
            <person name="Carter-House D."/>
            <person name="Stajich J."/>
            <person name="Litt A."/>
        </authorList>
    </citation>
    <scope>NUCLEOTIDE SEQUENCE [LARGE SCALE GENOMIC DNA]</scope>
    <source>
        <strain evidence="10">AR-01</strain>
    </source>
</reference>
<evidence type="ECO:0000256" key="8">
    <source>
        <dbReference type="ARBA" id="ARBA00023326"/>
    </source>
</evidence>
<keyword evidence="8" id="KW-0624">Polysaccharide degradation</keyword>
<dbReference type="Proteomes" id="UP000823775">
    <property type="component" value="Unassembled WGS sequence"/>
</dbReference>
<dbReference type="InterPro" id="IPR012341">
    <property type="entry name" value="6hp_glycosidase-like_sf"/>
</dbReference>
<proteinExistence type="inferred from homology"/>
<dbReference type="Pfam" id="PF00759">
    <property type="entry name" value="Glyco_hydro_9"/>
    <property type="match status" value="1"/>
</dbReference>
<keyword evidence="5" id="KW-0136">Cellulose degradation</keyword>
<dbReference type="InterPro" id="IPR008928">
    <property type="entry name" value="6-hairpin_glycosidase_sf"/>
</dbReference>
<evidence type="ECO:0000256" key="4">
    <source>
        <dbReference type="ARBA" id="ARBA00022801"/>
    </source>
</evidence>
<dbReference type="InterPro" id="IPR001701">
    <property type="entry name" value="Glyco_hydro_9"/>
</dbReference>
<dbReference type="SUPFAM" id="SSF48208">
    <property type="entry name" value="Six-hairpin glycosidases"/>
    <property type="match status" value="1"/>
</dbReference>
<dbReference type="EC" id="3.2.1.4" evidence="3"/>
<accession>A0ABS8RQ86</accession>
<gene>
    <name evidence="10" type="ORF">HAX54_048060</name>
</gene>
<evidence type="ECO:0000259" key="9">
    <source>
        <dbReference type="Pfam" id="PF00759"/>
    </source>
</evidence>
<evidence type="ECO:0000256" key="1">
    <source>
        <dbReference type="ARBA" id="ARBA00000966"/>
    </source>
</evidence>
<keyword evidence="4" id="KW-0378">Hydrolase</keyword>
<protein>
    <recommendedName>
        <fullName evidence="3">cellulase</fullName>
        <ecNumber evidence="3">3.2.1.4</ecNumber>
    </recommendedName>
</protein>
<keyword evidence="11" id="KW-1185">Reference proteome</keyword>
<evidence type="ECO:0000256" key="5">
    <source>
        <dbReference type="ARBA" id="ARBA00023001"/>
    </source>
</evidence>